<dbReference type="InterPro" id="IPR009737">
    <property type="entry name" value="Aim32/Apd1-like"/>
</dbReference>
<keyword evidence="3" id="KW-1185">Reference proteome</keyword>
<dbReference type="EMBL" id="OZ023703">
    <property type="protein sequence ID" value="CAK9870789.1"/>
    <property type="molecule type" value="Genomic_DNA"/>
</dbReference>
<feature type="compositionally biased region" description="Polar residues" evidence="1">
    <location>
        <begin position="1"/>
        <end position="14"/>
    </location>
</feature>
<dbReference type="Proteomes" id="UP001497522">
    <property type="component" value="Chromosome 2"/>
</dbReference>
<accession>A0ABP1B6U7</accession>
<feature type="compositionally biased region" description="Gly residues" evidence="1">
    <location>
        <begin position="23"/>
        <end position="32"/>
    </location>
</feature>
<protein>
    <recommendedName>
        <fullName evidence="4">Altered inheritance of mitochondria protein 32</fullName>
    </recommendedName>
</protein>
<gene>
    <name evidence="2" type="ORF">CSSPJE1EN2_LOCUS13457</name>
</gene>
<sequence length="444" mass="48141">MAGSSETDNNSSSTGLEVEVAAAGGGGGGGGGGEALASTAVTGGGAAVTTGEMAAALVSEGLKTEKDDDEVDYGFQRPEMQKKVALVGSVEHYERHVFLCYHAPESWPSKIEKAEYDPLPNSLVSALRNRKTDLPKKTRLTVVEGHNEPFATNGDLLIFPDMVKYKGLGESDVESFVDEVLVAGKEWALGTPEPLTGFHVFICGHGTRDKRCGSCGPPLKEIFLEEISKLGLEDQVFIRLCSHVGGHKYAGNVIIFGHSENGIVTGHWYGYVTPDDVPELIEQHIGQGKVIDRLWRGQMGLTEDQQKEWVQERIAAGLIADNEVPRNCACAEVQELVGTNGTVQQNGSISQEKKTCQKCAPVLLPRIGSRDLHKMCGDAEEEEAAVLNQTLPKDKKSWSCNFFKIPRWVEDWEVDDTKALLAVVGAATCVVLAYHLYRTSAQKQ</sequence>
<reference evidence="2 3" key="1">
    <citation type="submission" date="2024-03" db="EMBL/GenBank/DDBJ databases">
        <authorList>
            <consortium name="ELIXIR-Norway"/>
            <consortium name="Elixir Norway"/>
        </authorList>
    </citation>
    <scope>NUCLEOTIDE SEQUENCE [LARGE SCALE GENOMIC DNA]</scope>
</reference>
<evidence type="ECO:0000313" key="3">
    <source>
        <dbReference type="Proteomes" id="UP001497522"/>
    </source>
</evidence>
<evidence type="ECO:0000313" key="2">
    <source>
        <dbReference type="EMBL" id="CAK9870789.1"/>
    </source>
</evidence>
<feature type="region of interest" description="Disordered" evidence="1">
    <location>
        <begin position="1"/>
        <end position="32"/>
    </location>
</feature>
<evidence type="ECO:0008006" key="4">
    <source>
        <dbReference type="Google" id="ProtNLM"/>
    </source>
</evidence>
<dbReference type="PANTHER" id="PTHR31902:SF14">
    <property type="entry name" value="ACTIN PATCHES DISTAL PROTEIN 1"/>
    <property type="match status" value="1"/>
</dbReference>
<dbReference type="Pfam" id="PF06999">
    <property type="entry name" value="Suc_Fer-like"/>
    <property type="match status" value="1"/>
</dbReference>
<name>A0ABP1B6U7_9BRYO</name>
<dbReference type="SUPFAM" id="SSF52833">
    <property type="entry name" value="Thioredoxin-like"/>
    <property type="match status" value="1"/>
</dbReference>
<evidence type="ECO:0000256" key="1">
    <source>
        <dbReference type="SAM" id="MobiDB-lite"/>
    </source>
</evidence>
<organism evidence="2 3">
    <name type="scientific">Sphagnum jensenii</name>
    <dbReference type="NCBI Taxonomy" id="128206"/>
    <lineage>
        <taxon>Eukaryota</taxon>
        <taxon>Viridiplantae</taxon>
        <taxon>Streptophyta</taxon>
        <taxon>Embryophyta</taxon>
        <taxon>Bryophyta</taxon>
        <taxon>Sphagnophytina</taxon>
        <taxon>Sphagnopsida</taxon>
        <taxon>Sphagnales</taxon>
        <taxon>Sphagnaceae</taxon>
        <taxon>Sphagnum</taxon>
    </lineage>
</organism>
<dbReference type="CDD" id="cd03062">
    <property type="entry name" value="TRX_Fd_Sucrase"/>
    <property type="match status" value="1"/>
</dbReference>
<dbReference type="Gene3D" id="3.40.30.10">
    <property type="entry name" value="Glutaredoxin"/>
    <property type="match status" value="1"/>
</dbReference>
<proteinExistence type="predicted"/>
<dbReference type="InterPro" id="IPR036249">
    <property type="entry name" value="Thioredoxin-like_sf"/>
</dbReference>
<dbReference type="PANTHER" id="PTHR31902">
    <property type="entry name" value="ACTIN PATCHES DISTAL PROTEIN 1"/>
    <property type="match status" value="1"/>
</dbReference>